<dbReference type="InterPro" id="IPR000531">
    <property type="entry name" value="Beta-barrel_TonB"/>
</dbReference>
<keyword evidence="4" id="KW-0410">Iron transport</keyword>
<proteinExistence type="inferred from homology"/>
<evidence type="ECO:0000259" key="14">
    <source>
        <dbReference type="Pfam" id="PF00593"/>
    </source>
</evidence>
<keyword evidence="13" id="KW-0732">Signal</keyword>
<keyword evidence="7" id="KW-0406">Ion transport</keyword>
<keyword evidence="9 11" id="KW-0472">Membrane</keyword>
<evidence type="ECO:0000256" key="11">
    <source>
        <dbReference type="PROSITE-ProRule" id="PRU01360"/>
    </source>
</evidence>
<dbReference type="PANTHER" id="PTHR32552">
    <property type="entry name" value="FERRICHROME IRON RECEPTOR-RELATED"/>
    <property type="match status" value="1"/>
</dbReference>
<evidence type="ECO:0000256" key="3">
    <source>
        <dbReference type="ARBA" id="ARBA00022452"/>
    </source>
</evidence>
<comment type="caution">
    <text evidence="16">The sequence shown here is derived from an EMBL/GenBank/DDBJ whole genome shotgun (WGS) entry which is preliminary data.</text>
</comment>
<dbReference type="AlphaFoldDB" id="A0A838L320"/>
<feature type="domain" description="TonB-dependent receptor-like beta-barrel" evidence="14">
    <location>
        <begin position="320"/>
        <end position="764"/>
    </location>
</feature>
<dbReference type="Pfam" id="PF00593">
    <property type="entry name" value="TonB_dep_Rec_b-barrel"/>
    <property type="match status" value="1"/>
</dbReference>
<comment type="similarity">
    <text evidence="11 12">Belongs to the TonB-dependent receptor family.</text>
</comment>
<evidence type="ECO:0000256" key="5">
    <source>
        <dbReference type="ARBA" id="ARBA00022692"/>
    </source>
</evidence>
<dbReference type="Pfam" id="PF07715">
    <property type="entry name" value="Plug"/>
    <property type="match status" value="1"/>
</dbReference>
<dbReference type="SUPFAM" id="SSF56935">
    <property type="entry name" value="Porins"/>
    <property type="match status" value="1"/>
</dbReference>
<keyword evidence="3 11" id="KW-1134">Transmembrane beta strand</keyword>
<evidence type="ECO:0000313" key="17">
    <source>
        <dbReference type="Proteomes" id="UP000570166"/>
    </source>
</evidence>
<evidence type="ECO:0000256" key="6">
    <source>
        <dbReference type="ARBA" id="ARBA00023004"/>
    </source>
</evidence>
<evidence type="ECO:0000256" key="13">
    <source>
        <dbReference type="SAM" id="SignalP"/>
    </source>
</evidence>
<comment type="subcellular location">
    <subcellularLocation>
        <location evidence="1 11">Cell outer membrane</location>
        <topology evidence="1 11">Multi-pass membrane protein</topology>
    </subcellularLocation>
</comment>
<keyword evidence="6" id="KW-0408">Iron</keyword>
<evidence type="ECO:0000256" key="8">
    <source>
        <dbReference type="ARBA" id="ARBA00023077"/>
    </source>
</evidence>
<keyword evidence="8 12" id="KW-0798">TonB box</keyword>
<dbReference type="GO" id="GO:0009279">
    <property type="term" value="C:cell outer membrane"/>
    <property type="evidence" value="ECO:0007669"/>
    <property type="project" value="UniProtKB-SubCell"/>
</dbReference>
<evidence type="ECO:0000256" key="2">
    <source>
        <dbReference type="ARBA" id="ARBA00022448"/>
    </source>
</evidence>
<name>A0A838L320_9SPHN</name>
<dbReference type="EMBL" id="JACEIB010000003">
    <property type="protein sequence ID" value="MBA2933791.1"/>
    <property type="molecule type" value="Genomic_DNA"/>
</dbReference>
<dbReference type="RefSeq" id="WP_160363589.1">
    <property type="nucleotide sequence ID" value="NZ_JACEIB010000003.1"/>
</dbReference>
<feature type="signal peptide" evidence="13">
    <location>
        <begin position="1"/>
        <end position="21"/>
    </location>
</feature>
<evidence type="ECO:0000313" key="16">
    <source>
        <dbReference type="EMBL" id="MBA2933791.1"/>
    </source>
</evidence>
<dbReference type="InterPro" id="IPR039426">
    <property type="entry name" value="TonB-dep_rcpt-like"/>
</dbReference>
<feature type="chain" id="PRO_5032344837" evidence="13">
    <location>
        <begin position="22"/>
        <end position="812"/>
    </location>
</feature>
<dbReference type="InterPro" id="IPR012910">
    <property type="entry name" value="Plug_dom"/>
</dbReference>
<dbReference type="Proteomes" id="UP000570166">
    <property type="component" value="Unassembled WGS sequence"/>
</dbReference>
<organism evidence="16 17">
    <name type="scientific">Sphingomonas chungangi</name>
    <dbReference type="NCBI Taxonomy" id="2683589"/>
    <lineage>
        <taxon>Bacteria</taxon>
        <taxon>Pseudomonadati</taxon>
        <taxon>Pseudomonadota</taxon>
        <taxon>Alphaproteobacteria</taxon>
        <taxon>Sphingomonadales</taxon>
        <taxon>Sphingomonadaceae</taxon>
        <taxon>Sphingomonas</taxon>
    </lineage>
</organism>
<evidence type="ECO:0000256" key="9">
    <source>
        <dbReference type="ARBA" id="ARBA00023136"/>
    </source>
</evidence>
<dbReference type="InterPro" id="IPR036942">
    <property type="entry name" value="Beta-barrel_TonB_sf"/>
</dbReference>
<evidence type="ECO:0000256" key="10">
    <source>
        <dbReference type="ARBA" id="ARBA00023237"/>
    </source>
</evidence>
<evidence type="ECO:0000256" key="12">
    <source>
        <dbReference type="RuleBase" id="RU003357"/>
    </source>
</evidence>
<evidence type="ECO:0000256" key="1">
    <source>
        <dbReference type="ARBA" id="ARBA00004571"/>
    </source>
</evidence>
<dbReference type="PANTHER" id="PTHR32552:SF81">
    <property type="entry name" value="TONB-DEPENDENT OUTER MEMBRANE RECEPTOR"/>
    <property type="match status" value="1"/>
</dbReference>
<dbReference type="PROSITE" id="PS52016">
    <property type="entry name" value="TONB_DEPENDENT_REC_3"/>
    <property type="match status" value="1"/>
</dbReference>
<evidence type="ECO:0000256" key="7">
    <source>
        <dbReference type="ARBA" id="ARBA00023065"/>
    </source>
</evidence>
<keyword evidence="16" id="KW-0675">Receptor</keyword>
<accession>A0A838L320</accession>
<feature type="domain" description="TonB-dependent receptor plug" evidence="15">
    <location>
        <begin position="51"/>
        <end position="158"/>
    </location>
</feature>
<reference evidence="16 17" key="1">
    <citation type="submission" date="2020-07" db="EMBL/GenBank/DDBJ databases">
        <authorList>
            <person name="Sun Q."/>
        </authorList>
    </citation>
    <scope>NUCLEOTIDE SEQUENCE [LARGE SCALE GENOMIC DNA]</scope>
    <source>
        <strain evidence="16 17">CGMCC 1.13654</strain>
    </source>
</reference>
<sequence length="812" mass="87242">MIRASGFLLVALSTTAMPAWAQTTPAPTSAKAALPPGDDIIVTARRHDERLIDTPVAITAVSGAKLNQYAVTSVSDLGTQVPSLIAGKASSGSSASIFLRGVGSTALSAGFDQSVSFVIDGLAMSRGREISLPQFDVQQVEVLKGPQALYFGKNTTGGLISITSNNPTDKFEAGIKGGYEFYARQRYVEGYVSGPISDTLKVRIAGRYSKSDGAFTNTAADTYTNYIPGQERVRNSDRRGFGEDGAVRGTVVWEPSPNARFTLKAGYSSVQDGGGTDIIERLCPPGRTAPFPASGLPASPNADCKVNGRSDQSAIPTQVADANYRYARDGHMYGDFKSEYAILTGNITSDPFDLTTISGFYHFRQTDLNNVSGEAYPAGFSELTDFKQYSEEVRLQSKFDGPFNLMFGMYYAHGDFTFNTDAYIAPVPLDPTTNTYVSFKRNDGFSSDSLSGFAQGTLKLGQQVELSGGARYSLESRDSYQQSLPANAAFAAAFPGDIRIDDRYRDHNLSPEATLRWKPSTDTTLYASYKQGFKAGGFNISQTLTPGVDDGTGRFGSEKARGEEVGLRTLLLDRRLSFNLTAYNYTYKDLQVQFFDPTTTGEVSGNAGKLVTRGVEAEFNYRVPGVRGLSFRGAGAYNQAKFHDYIGQCFSGQTIAEGCNLAPIAAPTATDPNAVAYTQQNYGGRTAPKAPHFAGRLGATLEVPVSASGMRAVLNSDVSYTSRYNYSDALEPFAVQKAYTKIDASLALVAPNNRWTLSVIGRNLTNKLVVTTSNDIPFAGGTGTGTAAGVASDLDVYVENPREVFLELSVKF</sequence>
<dbReference type="Gene3D" id="2.40.170.20">
    <property type="entry name" value="TonB-dependent receptor, beta-barrel domain"/>
    <property type="match status" value="1"/>
</dbReference>
<evidence type="ECO:0000259" key="15">
    <source>
        <dbReference type="Pfam" id="PF07715"/>
    </source>
</evidence>
<keyword evidence="2 11" id="KW-0813">Transport</keyword>
<evidence type="ECO:0000256" key="4">
    <source>
        <dbReference type="ARBA" id="ARBA00022496"/>
    </source>
</evidence>
<gene>
    <name evidence="16" type="ORF">HZF05_06720</name>
</gene>
<keyword evidence="5 11" id="KW-0812">Transmembrane</keyword>
<keyword evidence="17" id="KW-1185">Reference proteome</keyword>
<dbReference type="GO" id="GO:0006826">
    <property type="term" value="P:iron ion transport"/>
    <property type="evidence" value="ECO:0007669"/>
    <property type="project" value="UniProtKB-KW"/>
</dbReference>
<keyword evidence="10 11" id="KW-0998">Cell outer membrane</keyword>
<protein>
    <submittedName>
        <fullName evidence="16">TonB-dependent receptor</fullName>
    </submittedName>
</protein>